<dbReference type="Proteomes" id="UP000800096">
    <property type="component" value="Unassembled WGS sequence"/>
</dbReference>
<evidence type="ECO:0000313" key="3">
    <source>
        <dbReference type="Proteomes" id="UP000800096"/>
    </source>
</evidence>
<protein>
    <submittedName>
        <fullName evidence="2">Uncharacterized protein</fullName>
    </submittedName>
</protein>
<accession>A0A6A5QBS9</accession>
<reference evidence="2" key="1">
    <citation type="journal article" date="2020" name="Stud. Mycol.">
        <title>101 Dothideomycetes genomes: a test case for predicting lifestyles and emergence of pathogens.</title>
        <authorList>
            <person name="Haridas S."/>
            <person name="Albert R."/>
            <person name="Binder M."/>
            <person name="Bloem J."/>
            <person name="Labutti K."/>
            <person name="Salamov A."/>
            <person name="Andreopoulos B."/>
            <person name="Baker S."/>
            <person name="Barry K."/>
            <person name="Bills G."/>
            <person name="Bluhm B."/>
            <person name="Cannon C."/>
            <person name="Castanera R."/>
            <person name="Culley D."/>
            <person name="Daum C."/>
            <person name="Ezra D."/>
            <person name="Gonzalez J."/>
            <person name="Henrissat B."/>
            <person name="Kuo A."/>
            <person name="Liang C."/>
            <person name="Lipzen A."/>
            <person name="Lutzoni F."/>
            <person name="Magnuson J."/>
            <person name="Mondo S."/>
            <person name="Nolan M."/>
            <person name="Ohm R."/>
            <person name="Pangilinan J."/>
            <person name="Park H.-J."/>
            <person name="Ramirez L."/>
            <person name="Alfaro M."/>
            <person name="Sun H."/>
            <person name="Tritt A."/>
            <person name="Yoshinaga Y."/>
            <person name="Zwiers L.-H."/>
            <person name="Turgeon B."/>
            <person name="Goodwin S."/>
            <person name="Spatafora J."/>
            <person name="Crous P."/>
            <person name="Grigoriev I."/>
        </authorList>
    </citation>
    <scope>NUCLEOTIDE SEQUENCE</scope>
    <source>
        <strain evidence="2">HMLAC05119</strain>
    </source>
</reference>
<feature type="compositionally biased region" description="Basic and acidic residues" evidence="1">
    <location>
        <begin position="115"/>
        <end position="131"/>
    </location>
</feature>
<evidence type="ECO:0000256" key="1">
    <source>
        <dbReference type="SAM" id="MobiDB-lite"/>
    </source>
</evidence>
<proteinExistence type="predicted"/>
<sequence>MAASQTMQTSQLTIPGAGTPTLRKIGQTWCIYNVATAIPYDLHPQQEHRANHWSSKFQEALKDVSQVVKLEELEEFQEKCESIVEIRCNKKPKRVKYLITEDLKSVERVFRHKRAAEVENENKRMEREAAQRTRSSHPA</sequence>
<feature type="region of interest" description="Disordered" evidence="1">
    <location>
        <begin position="115"/>
        <end position="139"/>
    </location>
</feature>
<dbReference type="OrthoDB" id="3744032at2759"/>
<evidence type="ECO:0000313" key="2">
    <source>
        <dbReference type="EMBL" id="KAF1911964.1"/>
    </source>
</evidence>
<name>A0A6A5QBS9_AMPQU</name>
<gene>
    <name evidence="2" type="ORF">BDU57DRAFT_564539</name>
</gene>
<dbReference type="AlphaFoldDB" id="A0A6A5QBS9"/>
<dbReference type="EMBL" id="ML979141">
    <property type="protein sequence ID" value="KAF1911964.1"/>
    <property type="molecule type" value="Genomic_DNA"/>
</dbReference>
<keyword evidence="3" id="KW-1185">Reference proteome</keyword>
<organism evidence="2 3">
    <name type="scientific">Ampelomyces quisqualis</name>
    <name type="common">Powdery mildew agent</name>
    <dbReference type="NCBI Taxonomy" id="50730"/>
    <lineage>
        <taxon>Eukaryota</taxon>
        <taxon>Fungi</taxon>
        <taxon>Dikarya</taxon>
        <taxon>Ascomycota</taxon>
        <taxon>Pezizomycotina</taxon>
        <taxon>Dothideomycetes</taxon>
        <taxon>Pleosporomycetidae</taxon>
        <taxon>Pleosporales</taxon>
        <taxon>Pleosporineae</taxon>
        <taxon>Phaeosphaeriaceae</taxon>
        <taxon>Ampelomyces</taxon>
    </lineage>
</organism>